<comment type="caution">
    <text evidence="2">The sequence shown here is derived from an EMBL/GenBank/DDBJ whole genome shotgun (WGS) entry which is preliminary data.</text>
</comment>
<evidence type="ECO:0000313" key="2">
    <source>
        <dbReference type="EMBL" id="MCD7459834.1"/>
    </source>
</evidence>
<keyword evidence="3" id="KW-1185">Reference proteome</keyword>
<protein>
    <submittedName>
        <fullName evidence="2">Uncharacterized protein</fullName>
    </submittedName>
</protein>
<name>A0ABS8SN05_DATST</name>
<gene>
    <name evidence="2" type="ORF">HAX54_042105</name>
</gene>
<evidence type="ECO:0000256" key="1">
    <source>
        <dbReference type="SAM" id="MobiDB-lite"/>
    </source>
</evidence>
<feature type="compositionally biased region" description="Basic and acidic residues" evidence="1">
    <location>
        <begin position="53"/>
        <end position="76"/>
    </location>
</feature>
<dbReference type="PANTHER" id="PTHR31343">
    <property type="entry name" value="T15D22.8"/>
    <property type="match status" value="1"/>
</dbReference>
<dbReference type="PANTHER" id="PTHR31343:SF29">
    <property type="entry name" value="DUF789 DOMAIN-CONTAINING PROTEIN"/>
    <property type="match status" value="1"/>
</dbReference>
<feature type="region of interest" description="Disordered" evidence="1">
    <location>
        <begin position="50"/>
        <end position="77"/>
    </location>
</feature>
<dbReference type="Proteomes" id="UP000823775">
    <property type="component" value="Unassembled WGS sequence"/>
</dbReference>
<accession>A0ABS8SN05</accession>
<proteinExistence type="predicted"/>
<reference evidence="2 3" key="1">
    <citation type="journal article" date="2021" name="BMC Genomics">
        <title>Datura genome reveals duplications of psychoactive alkaloid biosynthetic genes and high mutation rate following tissue culture.</title>
        <authorList>
            <person name="Rajewski A."/>
            <person name="Carter-House D."/>
            <person name="Stajich J."/>
            <person name="Litt A."/>
        </authorList>
    </citation>
    <scope>NUCLEOTIDE SEQUENCE [LARGE SCALE GENOMIC DNA]</scope>
    <source>
        <strain evidence="2">AR-01</strain>
    </source>
</reference>
<dbReference type="Pfam" id="PF05623">
    <property type="entry name" value="DUF789"/>
    <property type="match status" value="1"/>
</dbReference>
<organism evidence="2 3">
    <name type="scientific">Datura stramonium</name>
    <name type="common">Jimsonweed</name>
    <name type="synonym">Common thornapple</name>
    <dbReference type="NCBI Taxonomy" id="4076"/>
    <lineage>
        <taxon>Eukaryota</taxon>
        <taxon>Viridiplantae</taxon>
        <taxon>Streptophyta</taxon>
        <taxon>Embryophyta</taxon>
        <taxon>Tracheophyta</taxon>
        <taxon>Spermatophyta</taxon>
        <taxon>Magnoliopsida</taxon>
        <taxon>eudicotyledons</taxon>
        <taxon>Gunneridae</taxon>
        <taxon>Pentapetalae</taxon>
        <taxon>asterids</taxon>
        <taxon>lamiids</taxon>
        <taxon>Solanales</taxon>
        <taxon>Solanaceae</taxon>
        <taxon>Solanoideae</taxon>
        <taxon>Datureae</taxon>
        <taxon>Datura</taxon>
    </lineage>
</organism>
<sequence>MWDCYDEWSAYGVGAPIVLKDDVSVIRYYVPHLSAIHIYTIKSPATLSLSGDHNTDENDSKNLSDESDSKPMESPKGRLGYLYFEYSDVAAISWRIPLLEKVSKLSQNHPGIEKLKSTDLSPASWMAITWYILSFFPLNNNVK</sequence>
<dbReference type="InterPro" id="IPR008507">
    <property type="entry name" value="DUF789"/>
</dbReference>
<dbReference type="EMBL" id="JACEIK010000616">
    <property type="protein sequence ID" value="MCD7459834.1"/>
    <property type="molecule type" value="Genomic_DNA"/>
</dbReference>
<evidence type="ECO:0000313" key="3">
    <source>
        <dbReference type="Proteomes" id="UP000823775"/>
    </source>
</evidence>